<comment type="caution">
    <text evidence="1">The sequence shown here is derived from an EMBL/GenBank/DDBJ whole genome shotgun (WGS) entry which is preliminary data.</text>
</comment>
<dbReference type="AlphaFoldDB" id="A0A3D9FEQ8"/>
<dbReference type="RefSeq" id="WP_116235049.1">
    <property type="nucleotide sequence ID" value="NZ_QRDP01000004.1"/>
</dbReference>
<dbReference type="Proteomes" id="UP000256310">
    <property type="component" value="Unassembled WGS sequence"/>
</dbReference>
<gene>
    <name evidence="1" type="ORF">DFR46_0536</name>
</gene>
<accession>A0A3D9FEQ8</accession>
<sequence length="103" mass="11539">MTRTRSLANILRSAAAPALGILVIANFAGYALLGPNGLFAWGDYARLHDQREVELTQLNEERDRLANRVELLNPNSVDPDFADELVRRNTGQVREDEHIVVID</sequence>
<evidence type="ECO:0000313" key="2">
    <source>
        <dbReference type="Proteomes" id="UP000256310"/>
    </source>
</evidence>
<proteinExistence type="predicted"/>
<name>A0A3D9FEQ8_9SPHN</name>
<keyword evidence="2" id="KW-1185">Reference proteome</keyword>
<dbReference type="OrthoDB" id="9815600at2"/>
<protein>
    <recommendedName>
        <fullName evidence="3">Cell division protein FtsB</fullName>
    </recommendedName>
</protein>
<evidence type="ECO:0008006" key="3">
    <source>
        <dbReference type="Google" id="ProtNLM"/>
    </source>
</evidence>
<organism evidence="1 2">
    <name type="scientific">Parasphingopyxis lamellibrachiae</name>
    <dbReference type="NCBI Taxonomy" id="680125"/>
    <lineage>
        <taxon>Bacteria</taxon>
        <taxon>Pseudomonadati</taxon>
        <taxon>Pseudomonadota</taxon>
        <taxon>Alphaproteobacteria</taxon>
        <taxon>Sphingomonadales</taxon>
        <taxon>Sphingomonadaceae</taxon>
        <taxon>Parasphingopyxis</taxon>
    </lineage>
</organism>
<dbReference type="EMBL" id="QRDP01000004">
    <property type="protein sequence ID" value="RED15541.1"/>
    <property type="molecule type" value="Genomic_DNA"/>
</dbReference>
<reference evidence="1 2" key="1">
    <citation type="submission" date="2018-07" db="EMBL/GenBank/DDBJ databases">
        <title>Genomic Encyclopedia of Type Strains, Phase IV (KMG-IV): sequencing the most valuable type-strain genomes for metagenomic binning, comparative biology and taxonomic classification.</title>
        <authorList>
            <person name="Goeker M."/>
        </authorList>
    </citation>
    <scope>NUCLEOTIDE SEQUENCE [LARGE SCALE GENOMIC DNA]</scope>
    <source>
        <strain evidence="1 2">DSM 26725</strain>
    </source>
</reference>
<evidence type="ECO:0000313" key="1">
    <source>
        <dbReference type="EMBL" id="RED15541.1"/>
    </source>
</evidence>